<name>A0A4R5Y6I5_KOCRO</name>
<dbReference type="PROSITE" id="PS00175">
    <property type="entry name" value="PG_MUTASE"/>
    <property type="match status" value="1"/>
</dbReference>
<sequence length="223" mass="24099">MRLLLIRHGQIQSNADQVIDSRIPGPSLTRLGERQAAALPEDLAHEDIGAVWVSSMVRTHQTAAPLARAQELTPVERHGIHEIQGNHWELSGDPEHIAAYYDVVLSWACGDLDRRMPGGELGHDFFARYDAVVEEAVRSARSAGLGTVALVSHGTAIRCWTSRRTDNLAAAELEQRPLENTGVVVLEESADGERPWTCRSWMGEPVVGVGAGAHSGSAGGSIF</sequence>
<proteinExistence type="predicted"/>
<dbReference type="AlphaFoldDB" id="A0A4R5Y6I5"/>
<dbReference type="Gene3D" id="3.40.50.1240">
    <property type="entry name" value="Phosphoglycerate mutase-like"/>
    <property type="match status" value="1"/>
</dbReference>
<dbReference type="GO" id="GO:0005737">
    <property type="term" value="C:cytoplasm"/>
    <property type="evidence" value="ECO:0007669"/>
    <property type="project" value="TreeGrafter"/>
</dbReference>
<dbReference type="EMBL" id="SMZT01000007">
    <property type="protein sequence ID" value="TDL40163.1"/>
    <property type="molecule type" value="Genomic_DNA"/>
</dbReference>
<organism evidence="1 2">
    <name type="scientific">Kocuria rosea</name>
    <name type="common">Deinococcus erythromyxa</name>
    <name type="synonym">Micrococcus rubens</name>
    <dbReference type="NCBI Taxonomy" id="1275"/>
    <lineage>
        <taxon>Bacteria</taxon>
        <taxon>Bacillati</taxon>
        <taxon>Actinomycetota</taxon>
        <taxon>Actinomycetes</taxon>
        <taxon>Micrococcales</taxon>
        <taxon>Micrococcaceae</taxon>
        <taxon>Kocuria</taxon>
    </lineage>
</organism>
<dbReference type="InterPro" id="IPR013078">
    <property type="entry name" value="His_Pase_superF_clade-1"/>
</dbReference>
<reference evidence="1 2" key="1">
    <citation type="submission" date="2019-03" db="EMBL/GenBank/DDBJ databases">
        <title>Genome Sequencing and Assembly of Various Microbes Isolated from Partially Reclaimed Soil and Acid Mine Drainage (AMD) Site.</title>
        <authorList>
            <person name="Steinbock B."/>
            <person name="Bechtold R."/>
            <person name="Sevigny J.L."/>
            <person name="Thomas D."/>
            <person name="Cuthill L.R."/>
            <person name="Aveiro Johannsen E.J."/>
            <person name="Thomas K."/>
            <person name="Ghosh A."/>
        </authorList>
    </citation>
    <scope>NUCLEOTIDE SEQUENCE [LARGE SCALE GENOMIC DNA]</scope>
    <source>
        <strain evidence="1 2">S-A3</strain>
    </source>
</reference>
<dbReference type="InterPro" id="IPR050275">
    <property type="entry name" value="PGM_Phosphatase"/>
</dbReference>
<dbReference type="GeneID" id="64348596"/>
<dbReference type="SUPFAM" id="SSF53254">
    <property type="entry name" value="Phosphoglycerate mutase-like"/>
    <property type="match status" value="1"/>
</dbReference>
<dbReference type="InterPro" id="IPR001345">
    <property type="entry name" value="PG/BPGM_mutase_AS"/>
</dbReference>
<protein>
    <submittedName>
        <fullName evidence="1">Histidine phosphatase family protein</fullName>
    </submittedName>
</protein>
<accession>A0A4R5Y6I5</accession>
<comment type="caution">
    <text evidence="1">The sequence shown here is derived from an EMBL/GenBank/DDBJ whole genome shotgun (WGS) entry which is preliminary data.</text>
</comment>
<dbReference type="Proteomes" id="UP000295163">
    <property type="component" value="Unassembled WGS sequence"/>
</dbReference>
<dbReference type="InterPro" id="IPR029033">
    <property type="entry name" value="His_PPase_superfam"/>
</dbReference>
<dbReference type="CDD" id="cd07067">
    <property type="entry name" value="HP_PGM_like"/>
    <property type="match status" value="1"/>
</dbReference>
<gene>
    <name evidence="1" type="ORF">E2R59_14315</name>
</gene>
<evidence type="ECO:0000313" key="2">
    <source>
        <dbReference type="Proteomes" id="UP000295163"/>
    </source>
</evidence>
<dbReference type="SMART" id="SM00855">
    <property type="entry name" value="PGAM"/>
    <property type="match status" value="1"/>
</dbReference>
<dbReference type="PANTHER" id="PTHR48100:SF58">
    <property type="entry name" value="PE-PGRS FAMILY PROTEIN PE_PGRS11"/>
    <property type="match status" value="1"/>
</dbReference>
<dbReference type="Pfam" id="PF00300">
    <property type="entry name" value="His_Phos_1"/>
    <property type="match status" value="1"/>
</dbReference>
<evidence type="ECO:0000313" key="1">
    <source>
        <dbReference type="EMBL" id="TDL40163.1"/>
    </source>
</evidence>
<dbReference type="RefSeq" id="WP_133411127.1">
    <property type="nucleotide sequence ID" value="NZ_SMZT01000007.1"/>
</dbReference>
<dbReference type="GO" id="GO:0016791">
    <property type="term" value="F:phosphatase activity"/>
    <property type="evidence" value="ECO:0007669"/>
    <property type="project" value="TreeGrafter"/>
</dbReference>
<dbReference type="PANTHER" id="PTHR48100">
    <property type="entry name" value="BROAD-SPECIFICITY PHOSPHATASE YOR283W-RELATED"/>
    <property type="match status" value="1"/>
</dbReference>